<keyword evidence="9" id="KW-1185">Reference proteome</keyword>
<dbReference type="CDD" id="cd12148">
    <property type="entry name" value="fungal_TF_MHR"/>
    <property type="match status" value="1"/>
</dbReference>
<dbReference type="GO" id="GO:0000976">
    <property type="term" value="F:transcription cis-regulatory region binding"/>
    <property type="evidence" value="ECO:0007669"/>
    <property type="project" value="TreeGrafter"/>
</dbReference>
<comment type="caution">
    <text evidence="8">The sequence shown here is derived from an EMBL/GenBank/DDBJ whole genome shotgun (WGS) entry which is preliminary data.</text>
</comment>
<dbReference type="GeneID" id="63838240"/>
<dbReference type="SUPFAM" id="SSF57701">
    <property type="entry name" value="Zn2/Cys6 DNA-binding domain"/>
    <property type="match status" value="1"/>
</dbReference>
<dbReference type="InterPro" id="IPR051089">
    <property type="entry name" value="prtT"/>
</dbReference>
<keyword evidence="2" id="KW-0805">Transcription regulation</keyword>
<dbReference type="PANTHER" id="PTHR31845:SF10">
    <property type="entry name" value="ZN(II)2CYS6 TRANSCRIPTION FACTOR (EUROFUNG)"/>
    <property type="match status" value="1"/>
</dbReference>
<dbReference type="AlphaFoldDB" id="A0A9P4YCR2"/>
<dbReference type="GO" id="GO:0000981">
    <property type="term" value="F:DNA-binding transcription factor activity, RNA polymerase II-specific"/>
    <property type="evidence" value="ECO:0007669"/>
    <property type="project" value="InterPro"/>
</dbReference>
<feature type="domain" description="Zn(2)-C6 fungal-type" evidence="7">
    <location>
        <begin position="15"/>
        <end position="45"/>
    </location>
</feature>
<feature type="region of interest" description="Disordered" evidence="6">
    <location>
        <begin position="83"/>
        <end position="162"/>
    </location>
</feature>
<dbReference type="GO" id="GO:0008270">
    <property type="term" value="F:zinc ion binding"/>
    <property type="evidence" value="ECO:0007669"/>
    <property type="project" value="InterPro"/>
</dbReference>
<keyword evidence="4" id="KW-0804">Transcription</keyword>
<organism evidence="8 9">
    <name type="scientific">Cryphonectria parasitica (strain ATCC 38755 / EP155)</name>
    <dbReference type="NCBI Taxonomy" id="660469"/>
    <lineage>
        <taxon>Eukaryota</taxon>
        <taxon>Fungi</taxon>
        <taxon>Dikarya</taxon>
        <taxon>Ascomycota</taxon>
        <taxon>Pezizomycotina</taxon>
        <taxon>Sordariomycetes</taxon>
        <taxon>Sordariomycetidae</taxon>
        <taxon>Diaporthales</taxon>
        <taxon>Cryphonectriaceae</taxon>
        <taxon>Cryphonectria-Endothia species complex</taxon>
        <taxon>Cryphonectria</taxon>
    </lineage>
</organism>
<dbReference type="InterPro" id="IPR001138">
    <property type="entry name" value="Zn2Cys6_DnaBD"/>
</dbReference>
<feature type="compositionally biased region" description="Polar residues" evidence="6">
    <location>
        <begin position="139"/>
        <end position="152"/>
    </location>
</feature>
<sequence>MDHETETKAKKGPRACITCAKAKSRCIPGPTKHICERCHRLNKPCSAQTPAPPRKRRAFKPTRVAELEKRLEDLTARVESGQAFPSHHHHHHYHQQQQQDRTDRTGPSGHEDMRTRQPSPTDTRRAPPAPQPRPDGTLQRATITPSGVSATPGSGIPKFYPDHEEGQRILENYGPHILTVFPFVVIPREITTSKQLLEQRPFLWKGVMMSHPFKDAKRQFLMGNDLLNDIITTTFVRPRKSIDLLQGLQLLIAWFHLNSDSFRVTNFLYLMRSICASLGFNESQRSLKQQRRDRTSLEYMRAFAGVYYLVTMAFTTNKMPDAFMSSNYVSQCCRVLEEKQEYPTDQLVVLLTRNQQLSQSISMALSFRDSVNSMPLNFIVNTFEREIEQFRASIPEMFQQHAVLITQVHVVKVLLYEVAVGEASSVTLLPTERCELLWKCLRAVRSLLEARFFVQPDTRPRSFCLASFDYTYGMLVALKLSTLDLPGWDLRVVRKELDSDKYLVLQIQELWELVMERNRRGLPIADGGGGGGGGEVEKNAAQQRRPSFQDPYKRLLSKIIQLRASIVADLAASMPAEPEESTTGTSFNALLGWGSDDPIGLAYPSWTGDVPI</sequence>
<feature type="compositionally biased region" description="Basic and acidic residues" evidence="6">
    <location>
        <begin position="100"/>
        <end position="115"/>
    </location>
</feature>
<comment type="subcellular location">
    <subcellularLocation>
        <location evidence="1">Nucleus</location>
    </subcellularLocation>
</comment>
<feature type="region of interest" description="Disordered" evidence="6">
    <location>
        <begin position="43"/>
        <end position="62"/>
    </location>
</feature>
<accession>A0A9P4YCR2</accession>
<dbReference type="PANTHER" id="PTHR31845">
    <property type="entry name" value="FINGER DOMAIN PROTEIN, PUTATIVE-RELATED"/>
    <property type="match status" value="1"/>
</dbReference>
<evidence type="ECO:0000256" key="1">
    <source>
        <dbReference type="ARBA" id="ARBA00004123"/>
    </source>
</evidence>
<reference evidence="8" key="1">
    <citation type="journal article" date="2020" name="Phytopathology">
        <title>Genome sequence of the chestnut blight fungus Cryphonectria parasitica EP155: A fundamental resource for an archetypical invasive plant pathogen.</title>
        <authorList>
            <person name="Crouch J.A."/>
            <person name="Dawe A."/>
            <person name="Aerts A."/>
            <person name="Barry K."/>
            <person name="Churchill A.C.L."/>
            <person name="Grimwood J."/>
            <person name="Hillman B."/>
            <person name="Milgroom M.G."/>
            <person name="Pangilinan J."/>
            <person name="Smith M."/>
            <person name="Salamov A."/>
            <person name="Schmutz J."/>
            <person name="Yadav J."/>
            <person name="Grigoriev I.V."/>
            <person name="Nuss D."/>
        </authorList>
    </citation>
    <scope>NUCLEOTIDE SEQUENCE</scope>
    <source>
        <strain evidence="8">EP155</strain>
    </source>
</reference>
<name>A0A9P4YCR2_CRYP1</name>
<evidence type="ECO:0000256" key="4">
    <source>
        <dbReference type="ARBA" id="ARBA00023163"/>
    </source>
</evidence>
<protein>
    <recommendedName>
        <fullName evidence="7">Zn(2)-C6 fungal-type domain-containing protein</fullName>
    </recommendedName>
</protein>
<dbReference type="OrthoDB" id="1600564at2759"/>
<evidence type="ECO:0000313" key="8">
    <source>
        <dbReference type="EMBL" id="KAF3770487.1"/>
    </source>
</evidence>
<evidence type="ECO:0000256" key="2">
    <source>
        <dbReference type="ARBA" id="ARBA00023015"/>
    </source>
</evidence>
<evidence type="ECO:0000256" key="3">
    <source>
        <dbReference type="ARBA" id="ARBA00023125"/>
    </source>
</evidence>
<gene>
    <name evidence="8" type="ORF">M406DRAFT_336152</name>
</gene>
<keyword evidence="5" id="KW-0539">Nucleus</keyword>
<evidence type="ECO:0000256" key="6">
    <source>
        <dbReference type="SAM" id="MobiDB-lite"/>
    </source>
</evidence>
<dbReference type="GO" id="GO:0005634">
    <property type="term" value="C:nucleus"/>
    <property type="evidence" value="ECO:0007669"/>
    <property type="project" value="UniProtKB-SubCell"/>
</dbReference>
<evidence type="ECO:0000256" key="5">
    <source>
        <dbReference type="ARBA" id="ARBA00023242"/>
    </source>
</evidence>
<feature type="region of interest" description="Disordered" evidence="6">
    <location>
        <begin position="524"/>
        <end position="546"/>
    </location>
</feature>
<dbReference type="EMBL" id="MU032344">
    <property type="protein sequence ID" value="KAF3770487.1"/>
    <property type="molecule type" value="Genomic_DNA"/>
</dbReference>
<dbReference type="Proteomes" id="UP000803844">
    <property type="component" value="Unassembled WGS sequence"/>
</dbReference>
<proteinExistence type="predicted"/>
<dbReference type="InterPro" id="IPR036864">
    <property type="entry name" value="Zn2-C6_fun-type_DNA-bd_sf"/>
</dbReference>
<dbReference type="RefSeq" id="XP_040781448.1">
    <property type="nucleotide sequence ID" value="XM_040921111.1"/>
</dbReference>
<keyword evidence="3" id="KW-0238">DNA-binding</keyword>
<dbReference type="Gene3D" id="4.10.240.10">
    <property type="entry name" value="Zn(2)-C6 fungal-type DNA-binding domain"/>
    <property type="match status" value="1"/>
</dbReference>
<evidence type="ECO:0000313" key="9">
    <source>
        <dbReference type="Proteomes" id="UP000803844"/>
    </source>
</evidence>
<dbReference type="PROSITE" id="PS00463">
    <property type="entry name" value="ZN2_CY6_FUNGAL_1"/>
    <property type="match status" value="1"/>
</dbReference>
<evidence type="ECO:0000259" key="7">
    <source>
        <dbReference type="PROSITE" id="PS00463"/>
    </source>
</evidence>